<accession>A0A6J4PPU1</accession>
<dbReference type="EMBL" id="CADCUY010000415">
    <property type="protein sequence ID" value="CAA9420700.1"/>
    <property type="molecule type" value="Genomic_DNA"/>
</dbReference>
<keyword evidence="2" id="KW-0808">Transferase</keyword>
<gene>
    <name evidence="2" type="ORF">AVDCRST_MAG35-1970</name>
</gene>
<dbReference type="Pfam" id="PF00583">
    <property type="entry name" value="Acetyltransf_1"/>
    <property type="match status" value="1"/>
</dbReference>
<organism evidence="2">
    <name type="scientific">uncultured Quadrisphaera sp</name>
    <dbReference type="NCBI Taxonomy" id="904978"/>
    <lineage>
        <taxon>Bacteria</taxon>
        <taxon>Bacillati</taxon>
        <taxon>Actinomycetota</taxon>
        <taxon>Actinomycetes</taxon>
        <taxon>Kineosporiales</taxon>
        <taxon>Kineosporiaceae</taxon>
        <taxon>Quadrisphaera</taxon>
        <taxon>environmental samples</taxon>
    </lineage>
</organism>
<sequence>MSSTPDAVDAPAGGPRRMAPLTLENLGDLPAPCRRCVVWELDAAAAAQAARSGDPAFEKEAWLSSLLLTWGLAGRVAYVGEEPVGFVAVAPPVHVPRAVALPSSPVSADAVLLTAGRLDPRHRGAGIARMLVQGVAKDLTRRGVRAIEAFALDGAADAAGPGAGSEGAGAAPPCLLPRGFLEAVGFTVVREHPRVPRLRLELRSALAWREDVEAALEQLLGSLSLAGAR</sequence>
<dbReference type="AlphaFoldDB" id="A0A6J4PPU1"/>
<feature type="domain" description="N-acetyltransferase" evidence="1">
    <location>
        <begin position="36"/>
        <end position="213"/>
    </location>
</feature>
<reference evidence="2" key="1">
    <citation type="submission" date="2020-02" db="EMBL/GenBank/DDBJ databases">
        <authorList>
            <person name="Meier V. D."/>
        </authorList>
    </citation>
    <scope>NUCLEOTIDE SEQUENCE</scope>
    <source>
        <strain evidence="2">AVDCRST_MAG35</strain>
    </source>
</reference>
<dbReference type="SUPFAM" id="SSF55729">
    <property type="entry name" value="Acyl-CoA N-acyltransferases (Nat)"/>
    <property type="match status" value="1"/>
</dbReference>
<proteinExistence type="predicted"/>
<dbReference type="InterPro" id="IPR016181">
    <property type="entry name" value="Acyl_CoA_acyltransferase"/>
</dbReference>
<dbReference type="PROSITE" id="PS51186">
    <property type="entry name" value="GNAT"/>
    <property type="match status" value="1"/>
</dbReference>
<evidence type="ECO:0000313" key="2">
    <source>
        <dbReference type="EMBL" id="CAA9420700.1"/>
    </source>
</evidence>
<dbReference type="GO" id="GO:0016747">
    <property type="term" value="F:acyltransferase activity, transferring groups other than amino-acyl groups"/>
    <property type="evidence" value="ECO:0007669"/>
    <property type="project" value="InterPro"/>
</dbReference>
<name>A0A6J4PPU1_9ACTN</name>
<dbReference type="Gene3D" id="3.40.630.30">
    <property type="match status" value="1"/>
</dbReference>
<evidence type="ECO:0000259" key="1">
    <source>
        <dbReference type="PROSITE" id="PS51186"/>
    </source>
</evidence>
<dbReference type="InterPro" id="IPR000182">
    <property type="entry name" value="GNAT_dom"/>
</dbReference>
<protein>
    <submittedName>
        <fullName evidence="2">FIG007808: N-acetyltransferase</fullName>
    </submittedName>
</protein>
<dbReference type="CDD" id="cd04301">
    <property type="entry name" value="NAT_SF"/>
    <property type="match status" value="1"/>
</dbReference>